<comment type="caution">
    <text evidence="6">The sequence shown here is derived from an EMBL/GenBank/DDBJ whole genome shotgun (WGS) entry which is preliminary data.</text>
</comment>
<dbReference type="PANTHER" id="PTHR36035">
    <property type="entry name" value="PROTEIN DISULFIDE-ISOMERASE SCO2"/>
    <property type="match status" value="1"/>
</dbReference>
<feature type="domain" description="EF-hand" evidence="5">
    <location>
        <begin position="393"/>
        <end position="428"/>
    </location>
</feature>
<sequence length="472" mass="53338">MFASNPTSFFLSTTNPNRLPLLRPLPRRCRPLAGDIPTAPSFPRLVQYPFVADVAGAGIGFIGSDGGASMDGVQKRGGFNGGIKVNAKEKKWSRSGESYLADDDDALPLPMTYPDSSPVTADEIERRLQCDPKIEDCKEVVYEWTGKCRSCQGSGYVSYYNKRGKQVLCKCIPCLGIGYVQKFTARKDIEVMEDLDPSFYLTYLLPQVDEESMSTSDIAKFQLTKASELWFQQFHTSTNQEHVGEMSKISFLDFQYNISKRKLLQKPSRLFSRDRQNSGLVPTFMPKQDELKLVFDKFDSNKDGKISQQEYRSVLKALGKQNTAAEVSKIFQVADLDGDGFISFKEFVEAHKKGGGVRTTDIHSAFRTFDVNGDGKISPEEVLNVLRRLGEHCSLDDCRRMVRAVDADGDGMVDMDEFMTMMTNTMNTNKYDIYPSNYYVFFLMFRVAKMMNEMVPGKSFDRYHELGMVEVS</sequence>
<protein>
    <recommendedName>
        <fullName evidence="5">EF-hand domain-containing protein</fullName>
    </recommendedName>
</protein>
<accession>A0A7J6FTN4</accession>
<dbReference type="EMBL" id="JAATIP010000098">
    <property type="protein sequence ID" value="KAF4374025.1"/>
    <property type="molecule type" value="Genomic_DNA"/>
</dbReference>
<dbReference type="GO" id="GO:0005737">
    <property type="term" value="C:cytoplasm"/>
    <property type="evidence" value="ECO:0007669"/>
    <property type="project" value="UniProtKB-ARBA"/>
</dbReference>
<dbReference type="SMART" id="SM00054">
    <property type="entry name" value="EFh"/>
    <property type="match status" value="4"/>
</dbReference>
<dbReference type="PROSITE" id="PS00018">
    <property type="entry name" value="EF_HAND_1"/>
    <property type="match status" value="4"/>
</dbReference>
<keyword evidence="4" id="KW-0106">Calcium</keyword>
<dbReference type="InterPro" id="IPR018247">
    <property type="entry name" value="EF_Hand_1_Ca_BS"/>
</dbReference>
<feature type="domain" description="EF-hand" evidence="5">
    <location>
        <begin position="322"/>
        <end position="356"/>
    </location>
</feature>
<evidence type="ECO:0000313" key="6">
    <source>
        <dbReference type="EMBL" id="KAF4374025.1"/>
    </source>
</evidence>
<dbReference type="SUPFAM" id="SSF47473">
    <property type="entry name" value="EF-hand"/>
    <property type="match status" value="1"/>
</dbReference>
<dbReference type="PROSITE" id="PS50222">
    <property type="entry name" value="EF_HAND_2"/>
    <property type="match status" value="4"/>
</dbReference>
<dbReference type="FunFam" id="1.10.238.10:FF:000089">
    <property type="entry name" value="calmodulin-like protein 3"/>
    <property type="match status" value="1"/>
</dbReference>
<dbReference type="InterPro" id="IPR002048">
    <property type="entry name" value="EF_hand_dom"/>
</dbReference>
<dbReference type="Gene3D" id="1.10.238.10">
    <property type="entry name" value="EF-hand"/>
    <property type="match status" value="2"/>
</dbReference>
<dbReference type="InterPro" id="IPR011992">
    <property type="entry name" value="EF-hand-dom_pair"/>
</dbReference>
<feature type="domain" description="EF-hand" evidence="5">
    <location>
        <begin position="357"/>
        <end position="392"/>
    </location>
</feature>
<evidence type="ECO:0000256" key="3">
    <source>
        <dbReference type="ARBA" id="ARBA00022737"/>
    </source>
</evidence>
<dbReference type="Pfam" id="PF13499">
    <property type="entry name" value="EF-hand_7"/>
    <property type="match status" value="2"/>
</dbReference>
<organism evidence="6 7">
    <name type="scientific">Cannabis sativa</name>
    <name type="common">Hemp</name>
    <name type="synonym">Marijuana</name>
    <dbReference type="NCBI Taxonomy" id="3483"/>
    <lineage>
        <taxon>Eukaryota</taxon>
        <taxon>Viridiplantae</taxon>
        <taxon>Streptophyta</taxon>
        <taxon>Embryophyta</taxon>
        <taxon>Tracheophyta</taxon>
        <taxon>Spermatophyta</taxon>
        <taxon>Magnoliopsida</taxon>
        <taxon>eudicotyledons</taxon>
        <taxon>Gunneridae</taxon>
        <taxon>Pentapetalae</taxon>
        <taxon>rosids</taxon>
        <taxon>fabids</taxon>
        <taxon>Rosales</taxon>
        <taxon>Cannabaceae</taxon>
        <taxon>Cannabis</taxon>
    </lineage>
</organism>
<dbReference type="Proteomes" id="UP000525078">
    <property type="component" value="Unassembled WGS sequence"/>
</dbReference>
<evidence type="ECO:0000256" key="1">
    <source>
        <dbReference type="ARBA" id="ARBA00003291"/>
    </source>
</evidence>
<reference evidence="6 7" key="1">
    <citation type="journal article" date="2020" name="bioRxiv">
        <title>Sequence and annotation of 42 cannabis genomes reveals extensive copy number variation in cannabinoid synthesis and pathogen resistance genes.</title>
        <authorList>
            <person name="Mckernan K.J."/>
            <person name="Helbert Y."/>
            <person name="Kane L.T."/>
            <person name="Ebling H."/>
            <person name="Zhang L."/>
            <person name="Liu B."/>
            <person name="Eaton Z."/>
            <person name="Mclaughlin S."/>
            <person name="Kingan S."/>
            <person name="Baybayan P."/>
            <person name="Concepcion G."/>
            <person name="Jordan M."/>
            <person name="Riva A."/>
            <person name="Barbazuk W."/>
            <person name="Harkins T."/>
        </authorList>
    </citation>
    <scope>NUCLEOTIDE SEQUENCE [LARGE SCALE GENOMIC DNA]</scope>
    <source>
        <strain evidence="7">cv. Jamaican Lion 4</strain>
        <tissue evidence="6">Leaf</tissue>
    </source>
</reference>
<dbReference type="CDD" id="cd00051">
    <property type="entry name" value="EFh"/>
    <property type="match status" value="2"/>
</dbReference>
<evidence type="ECO:0000256" key="2">
    <source>
        <dbReference type="ARBA" id="ARBA00022723"/>
    </source>
</evidence>
<evidence type="ECO:0000256" key="4">
    <source>
        <dbReference type="ARBA" id="ARBA00022837"/>
    </source>
</evidence>
<feature type="domain" description="EF-hand" evidence="5">
    <location>
        <begin position="286"/>
        <end position="321"/>
    </location>
</feature>
<dbReference type="InterPro" id="IPR037477">
    <property type="entry name" value="SCO2"/>
</dbReference>
<name>A0A7J6FTN4_CANSA</name>
<gene>
    <name evidence="6" type="ORF">F8388_007931</name>
</gene>
<proteinExistence type="predicted"/>
<keyword evidence="3" id="KW-0677">Repeat</keyword>
<keyword evidence="2" id="KW-0479">Metal-binding</keyword>
<dbReference type="AlphaFoldDB" id="A0A7J6FTN4"/>
<evidence type="ECO:0000313" key="7">
    <source>
        <dbReference type="Proteomes" id="UP000525078"/>
    </source>
</evidence>
<dbReference type="GO" id="GO:0005509">
    <property type="term" value="F:calcium ion binding"/>
    <property type="evidence" value="ECO:0007669"/>
    <property type="project" value="InterPro"/>
</dbReference>
<dbReference type="PANTHER" id="PTHR36035:SF1">
    <property type="entry name" value="PROTEIN DISULFIDE-ISOMERASE SCO2"/>
    <property type="match status" value="1"/>
</dbReference>
<comment type="function">
    <text evidence="1">Potential calcium sensor.</text>
</comment>
<evidence type="ECO:0000259" key="5">
    <source>
        <dbReference type="PROSITE" id="PS50222"/>
    </source>
</evidence>